<accession>A0A4Z0A9I5</accession>
<evidence type="ECO:0008006" key="4">
    <source>
        <dbReference type="Google" id="ProtNLM"/>
    </source>
</evidence>
<evidence type="ECO:0000313" key="2">
    <source>
        <dbReference type="EMBL" id="TFY82961.1"/>
    </source>
</evidence>
<dbReference type="AlphaFoldDB" id="A0A4Z0A9I5"/>
<name>A0A4Z0A9I5_9AGAM</name>
<reference evidence="2 3" key="1">
    <citation type="submission" date="2019-02" db="EMBL/GenBank/DDBJ databases">
        <title>Genome sequencing of the rare red list fungi Hericium alpestre (H. flagellum).</title>
        <authorList>
            <person name="Buettner E."/>
            <person name="Kellner H."/>
        </authorList>
    </citation>
    <scope>NUCLEOTIDE SEQUENCE [LARGE SCALE GENOMIC DNA]</scope>
    <source>
        <strain evidence="2 3">DSM 108284</strain>
    </source>
</reference>
<sequence length="72" mass="8392">MAGHGYVKHDPAIERWNRMREDVYKYFKFTRRATWFSLAGCVFVPAAIALASQQTDLRWSWPGKRKGESLSN</sequence>
<dbReference type="PANTHER" id="PTHR39476:SF1">
    <property type="entry name" value="NADH DEHYDROGENASE [UBIQUINONE] 1 BETA SUBCOMPLEX SUBUNIT 4"/>
    <property type="match status" value="1"/>
</dbReference>
<dbReference type="Proteomes" id="UP000298061">
    <property type="component" value="Unassembled WGS sequence"/>
</dbReference>
<dbReference type="STRING" id="135208.A0A4Z0A9I5"/>
<evidence type="ECO:0000313" key="3">
    <source>
        <dbReference type="Proteomes" id="UP000298061"/>
    </source>
</evidence>
<keyword evidence="1" id="KW-0472">Membrane</keyword>
<dbReference type="PANTHER" id="PTHR39476">
    <property type="entry name" value="NADH:UBIQUINONE OXIDOREDUCTASE 6.6KD SUBUNIT"/>
    <property type="match status" value="1"/>
</dbReference>
<comment type="caution">
    <text evidence="2">The sequence shown here is derived from an EMBL/GenBank/DDBJ whole genome shotgun (WGS) entry which is preliminary data.</text>
</comment>
<gene>
    <name evidence="2" type="ORF">EWM64_g1045</name>
</gene>
<feature type="transmembrane region" description="Helical" evidence="1">
    <location>
        <begin position="33"/>
        <end position="52"/>
    </location>
</feature>
<keyword evidence="1" id="KW-1133">Transmembrane helix</keyword>
<proteinExistence type="predicted"/>
<evidence type="ECO:0000256" key="1">
    <source>
        <dbReference type="SAM" id="Phobius"/>
    </source>
</evidence>
<dbReference type="OrthoDB" id="15108at2759"/>
<keyword evidence="1" id="KW-0812">Transmembrane</keyword>
<organism evidence="2 3">
    <name type="scientific">Hericium alpestre</name>
    <dbReference type="NCBI Taxonomy" id="135208"/>
    <lineage>
        <taxon>Eukaryota</taxon>
        <taxon>Fungi</taxon>
        <taxon>Dikarya</taxon>
        <taxon>Basidiomycota</taxon>
        <taxon>Agaricomycotina</taxon>
        <taxon>Agaricomycetes</taxon>
        <taxon>Russulales</taxon>
        <taxon>Hericiaceae</taxon>
        <taxon>Hericium</taxon>
    </lineage>
</organism>
<keyword evidence="3" id="KW-1185">Reference proteome</keyword>
<dbReference type="EMBL" id="SFCI01000064">
    <property type="protein sequence ID" value="TFY82961.1"/>
    <property type="molecule type" value="Genomic_DNA"/>
</dbReference>
<protein>
    <recommendedName>
        <fullName evidence="4">Complex I-B15</fullName>
    </recommendedName>
</protein>